<feature type="chain" id="PRO_5001939737" evidence="1">
    <location>
        <begin position="20"/>
        <end position="249"/>
    </location>
</feature>
<evidence type="ECO:0000256" key="1">
    <source>
        <dbReference type="SAM" id="SignalP"/>
    </source>
</evidence>
<accession>A0A098S1R8</accession>
<keyword evidence="1" id="KW-0732">Signal</keyword>
<dbReference type="STRING" id="1524460.IX84_23335"/>
<comment type="caution">
    <text evidence="3">The sequence shown here is derived from an EMBL/GenBank/DDBJ whole genome shotgun (WGS) entry which is preliminary data.</text>
</comment>
<dbReference type="Gene3D" id="2.60.120.560">
    <property type="entry name" value="Exo-inulinase, domain 1"/>
    <property type="match status" value="1"/>
</dbReference>
<dbReference type="EMBL" id="JPOS01000082">
    <property type="protein sequence ID" value="KGE86075.1"/>
    <property type="molecule type" value="Genomic_DNA"/>
</dbReference>
<evidence type="ECO:0000259" key="2">
    <source>
        <dbReference type="Pfam" id="PF06439"/>
    </source>
</evidence>
<proteinExistence type="predicted"/>
<evidence type="ECO:0000313" key="4">
    <source>
        <dbReference type="Proteomes" id="UP000029736"/>
    </source>
</evidence>
<gene>
    <name evidence="3" type="ORF">IX84_23335</name>
</gene>
<dbReference type="GO" id="GO:0016787">
    <property type="term" value="F:hydrolase activity"/>
    <property type="evidence" value="ECO:0007669"/>
    <property type="project" value="UniProtKB-KW"/>
</dbReference>
<dbReference type="RefSeq" id="WP_044226093.1">
    <property type="nucleotide sequence ID" value="NZ_JBKAGJ010000002.1"/>
</dbReference>
<keyword evidence="4" id="KW-1185">Reference proteome</keyword>
<organism evidence="3 4">
    <name type="scientific">Phaeodactylibacter xiamenensis</name>
    <dbReference type="NCBI Taxonomy" id="1524460"/>
    <lineage>
        <taxon>Bacteria</taxon>
        <taxon>Pseudomonadati</taxon>
        <taxon>Bacteroidota</taxon>
        <taxon>Saprospiria</taxon>
        <taxon>Saprospirales</taxon>
        <taxon>Haliscomenobacteraceae</taxon>
        <taxon>Phaeodactylibacter</taxon>
    </lineage>
</organism>
<reference evidence="3 4" key="1">
    <citation type="journal article" date="2014" name="Int. J. Syst. Evol. Microbiol.">
        <title>Phaeodactylibacter xiamenensis gen. nov., sp. nov., a member of the family Saprospiraceae isolated from the marine alga Phaeodactylum tricornutum.</title>
        <authorList>
            <person name="Chen Z.Jr."/>
            <person name="Lei X."/>
            <person name="Lai Q."/>
            <person name="Li Y."/>
            <person name="Zhang B."/>
            <person name="Zhang J."/>
            <person name="Zhang H."/>
            <person name="Yang L."/>
            <person name="Zheng W."/>
            <person name="Tian Y."/>
            <person name="Yu Z."/>
            <person name="Xu H.Jr."/>
            <person name="Zheng T."/>
        </authorList>
    </citation>
    <scope>NUCLEOTIDE SEQUENCE [LARGE SCALE GENOMIC DNA]</scope>
    <source>
        <strain evidence="3 4">KD52</strain>
    </source>
</reference>
<dbReference type="AlphaFoldDB" id="A0A098S1R8"/>
<name>A0A098S1R8_9BACT</name>
<keyword evidence="3" id="KW-0378">Hydrolase</keyword>
<protein>
    <submittedName>
        <fullName evidence="3">Glycosyl hydrolase</fullName>
    </submittedName>
</protein>
<dbReference type="Pfam" id="PF06439">
    <property type="entry name" value="3keto-disac_hyd"/>
    <property type="match status" value="1"/>
</dbReference>
<evidence type="ECO:0000313" key="3">
    <source>
        <dbReference type="EMBL" id="KGE86075.1"/>
    </source>
</evidence>
<dbReference type="Proteomes" id="UP000029736">
    <property type="component" value="Unassembled WGS sequence"/>
</dbReference>
<feature type="domain" description="3-keto-alpha-glucoside-1,2-lyase/3-keto-2-hydroxy-glucal hydratase" evidence="2">
    <location>
        <begin position="50"/>
        <end position="247"/>
    </location>
</feature>
<dbReference type="InterPro" id="IPR010496">
    <property type="entry name" value="AL/BT2_dom"/>
</dbReference>
<dbReference type="OrthoDB" id="1121759at2"/>
<sequence length="249" mass="28032">MKNLLFLALTLLIVGCGGATSEQEQASAATPEPEAPAADNTLTEAEKAEGWMLLFDGQSTEGWRGYNQDSLPPTWSVQEGVLMTTGSGGDIVYGKQNFENFDLYLEWKIEKTGNSGIFYHILEGEQYHAMYENAPEYQLLDDIGFEQALLDNQYVGADYGMYVPKKDKPVKAAGEWNSSRIRFTPEKVTYWLNGAEMLSFEPWSADWQMRKEVGKWKGYPDYGVAKSGLIGLQDHGSKIWFKNIKIRPL</sequence>
<feature type="signal peptide" evidence="1">
    <location>
        <begin position="1"/>
        <end position="19"/>
    </location>
</feature>
<dbReference type="PROSITE" id="PS51257">
    <property type="entry name" value="PROKAR_LIPOPROTEIN"/>
    <property type="match status" value="1"/>
</dbReference>